<gene>
    <name evidence="5" type="ORF">FUA24_00985</name>
</gene>
<evidence type="ECO:0000256" key="3">
    <source>
        <dbReference type="ARBA" id="ARBA00023163"/>
    </source>
</evidence>
<accession>A0A5D0JE96</accession>
<reference evidence="5 6" key="1">
    <citation type="submission" date="2019-08" db="EMBL/GenBank/DDBJ databases">
        <title>Seonamhaeicola sediminis sp. nov., isolated from marine sediment.</title>
        <authorList>
            <person name="Cao W.R."/>
        </authorList>
    </citation>
    <scope>NUCLEOTIDE SEQUENCE [LARGE SCALE GENOMIC DNA]</scope>
    <source>
        <strain evidence="5 6">B011</strain>
    </source>
</reference>
<dbReference type="PRINTS" id="PR00032">
    <property type="entry name" value="HTHARAC"/>
</dbReference>
<dbReference type="Proteomes" id="UP000323930">
    <property type="component" value="Unassembled WGS sequence"/>
</dbReference>
<comment type="caution">
    <text evidence="5">The sequence shown here is derived from an EMBL/GenBank/DDBJ whole genome shotgun (WGS) entry which is preliminary data.</text>
</comment>
<dbReference type="PROSITE" id="PS00041">
    <property type="entry name" value="HTH_ARAC_FAMILY_1"/>
    <property type="match status" value="1"/>
</dbReference>
<organism evidence="5 6">
    <name type="scientific">Seonamhaeicola marinus</name>
    <dbReference type="NCBI Taxonomy" id="1912246"/>
    <lineage>
        <taxon>Bacteria</taxon>
        <taxon>Pseudomonadati</taxon>
        <taxon>Bacteroidota</taxon>
        <taxon>Flavobacteriia</taxon>
        <taxon>Flavobacteriales</taxon>
        <taxon>Flavobacteriaceae</taxon>
    </lineage>
</organism>
<dbReference type="Pfam" id="PF12833">
    <property type="entry name" value="HTH_18"/>
    <property type="match status" value="1"/>
</dbReference>
<keyword evidence="1" id="KW-0805">Transcription regulation</keyword>
<dbReference type="GO" id="GO:0043565">
    <property type="term" value="F:sequence-specific DNA binding"/>
    <property type="evidence" value="ECO:0007669"/>
    <property type="project" value="InterPro"/>
</dbReference>
<keyword evidence="3" id="KW-0804">Transcription</keyword>
<dbReference type="PROSITE" id="PS01124">
    <property type="entry name" value="HTH_ARAC_FAMILY_2"/>
    <property type="match status" value="1"/>
</dbReference>
<feature type="non-terminal residue" evidence="5">
    <location>
        <position position="1"/>
    </location>
</feature>
<dbReference type="SMART" id="SM00342">
    <property type="entry name" value="HTH_ARAC"/>
    <property type="match status" value="1"/>
</dbReference>
<sequence length="77" mass="8769">GLNIKKLKEGFKQIYGDSVFSFLFDYKMEFARKLLESGENNVNEVGLKVGYSTSSHFIAAFKKKYGTTPKKYIMSLS</sequence>
<dbReference type="GO" id="GO:0003700">
    <property type="term" value="F:DNA-binding transcription factor activity"/>
    <property type="evidence" value="ECO:0007669"/>
    <property type="project" value="InterPro"/>
</dbReference>
<dbReference type="InterPro" id="IPR053142">
    <property type="entry name" value="PchR_regulatory_protein"/>
</dbReference>
<name>A0A5D0JE96_9FLAO</name>
<dbReference type="InterPro" id="IPR009057">
    <property type="entry name" value="Homeodomain-like_sf"/>
</dbReference>
<dbReference type="InterPro" id="IPR018062">
    <property type="entry name" value="HTH_AraC-typ_CS"/>
</dbReference>
<dbReference type="InterPro" id="IPR020449">
    <property type="entry name" value="Tscrpt_reg_AraC-type_HTH"/>
</dbReference>
<protein>
    <submittedName>
        <fullName evidence="5">Helix-turn-helix transcriptional regulator</fullName>
    </submittedName>
</protein>
<proteinExistence type="predicted"/>
<keyword evidence="6" id="KW-1185">Reference proteome</keyword>
<evidence type="ECO:0000259" key="4">
    <source>
        <dbReference type="PROSITE" id="PS01124"/>
    </source>
</evidence>
<evidence type="ECO:0000313" key="6">
    <source>
        <dbReference type="Proteomes" id="UP000323930"/>
    </source>
</evidence>
<dbReference type="EMBL" id="VSDQ01000109">
    <property type="protein sequence ID" value="TYA94735.1"/>
    <property type="molecule type" value="Genomic_DNA"/>
</dbReference>
<evidence type="ECO:0000256" key="1">
    <source>
        <dbReference type="ARBA" id="ARBA00023015"/>
    </source>
</evidence>
<evidence type="ECO:0000313" key="5">
    <source>
        <dbReference type="EMBL" id="TYA94735.1"/>
    </source>
</evidence>
<dbReference type="OrthoDB" id="799767at2"/>
<dbReference type="PANTHER" id="PTHR47893">
    <property type="entry name" value="REGULATORY PROTEIN PCHR"/>
    <property type="match status" value="1"/>
</dbReference>
<dbReference type="RefSeq" id="WP_148539673.1">
    <property type="nucleotide sequence ID" value="NZ_VSDQ01000109.1"/>
</dbReference>
<dbReference type="PANTHER" id="PTHR47893:SF1">
    <property type="entry name" value="REGULATORY PROTEIN PCHR"/>
    <property type="match status" value="1"/>
</dbReference>
<feature type="domain" description="HTH araC/xylS-type" evidence="4">
    <location>
        <begin position="1"/>
        <end position="75"/>
    </location>
</feature>
<dbReference type="AlphaFoldDB" id="A0A5D0JE96"/>
<dbReference type="InterPro" id="IPR018060">
    <property type="entry name" value="HTH_AraC"/>
</dbReference>
<dbReference type="Gene3D" id="1.10.10.60">
    <property type="entry name" value="Homeodomain-like"/>
    <property type="match status" value="1"/>
</dbReference>
<keyword evidence="2" id="KW-0238">DNA-binding</keyword>
<dbReference type="SUPFAM" id="SSF46689">
    <property type="entry name" value="Homeodomain-like"/>
    <property type="match status" value="1"/>
</dbReference>
<evidence type="ECO:0000256" key="2">
    <source>
        <dbReference type="ARBA" id="ARBA00023125"/>
    </source>
</evidence>